<feature type="region of interest" description="Disordered" evidence="1">
    <location>
        <begin position="64"/>
        <end position="89"/>
    </location>
</feature>
<evidence type="ECO:0008006" key="4">
    <source>
        <dbReference type="Google" id="ProtNLM"/>
    </source>
</evidence>
<feature type="compositionally biased region" description="Polar residues" evidence="1">
    <location>
        <begin position="302"/>
        <end position="312"/>
    </location>
</feature>
<protein>
    <recommendedName>
        <fullName evidence="4">Developmental regulator</fullName>
    </recommendedName>
</protein>
<evidence type="ECO:0000313" key="3">
    <source>
        <dbReference type="Proteomes" id="UP000233524"/>
    </source>
</evidence>
<gene>
    <name evidence="2" type="ORF">jhhlp_003601</name>
</gene>
<accession>A0A2N3N967</accession>
<comment type="caution">
    <text evidence="2">The sequence shown here is derived from an EMBL/GenBank/DDBJ whole genome shotgun (WGS) entry which is preliminary data.</text>
</comment>
<name>A0A2N3N967_9PEZI</name>
<proteinExistence type="predicted"/>
<keyword evidence="3" id="KW-1185">Reference proteome</keyword>
<organism evidence="2 3">
    <name type="scientific">Lomentospora prolificans</name>
    <dbReference type="NCBI Taxonomy" id="41688"/>
    <lineage>
        <taxon>Eukaryota</taxon>
        <taxon>Fungi</taxon>
        <taxon>Dikarya</taxon>
        <taxon>Ascomycota</taxon>
        <taxon>Pezizomycotina</taxon>
        <taxon>Sordariomycetes</taxon>
        <taxon>Hypocreomycetidae</taxon>
        <taxon>Microascales</taxon>
        <taxon>Microascaceae</taxon>
        <taxon>Lomentospora</taxon>
    </lineage>
</organism>
<evidence type="ECO:0000256" key="1">
    <source>
        <dbReference type="SAM" id="MobiDB-lite"/>
    </source>
</evidence>
<reference evidence="2 3" key="1">
    <citation type="journal article" date="2017" name="G3 (Bethesda)">
        <title>First Draft Genome Sequence of the Pathogenic Fungus Lomentospora prolificans (Formerly Scedosporium prolificans).</title>
        <authorList>
            <person name="Luo R."/>
            <person name="Zimin A."/>
            <person name="Workman R."/>
            <person name="Fan Y."/>
            <person name="Pertea G."/>
            <person name="Grossman N."/>
            <person name="Wear M.P."/>
            <person name="Jia B."/>
            <person name="Miller H."/>
            <person name="Casadevall A."/>
            <person name="Timp W."/>
            <person name="Zhang S.X."/>
            <person name="Salzberg S.L."/>
        </authorList>
    </citation>
    <scope>NUCLEOTIDE SEQUENCE [LARGE SCALE GENOMIC DNA]</scope>
    <source>
        <strain evidence="2 3">JHH-5317</strain>
    </source>
</reference>
<dbReference type="Proteomes" id="UP000233524">
    <property type="component" value="Unassembled WGS sequence"/>
</dbReference>
<feature type="region of interest" description="Disordered" evidence="1">
    <location>
        <begin position="230"/>
        <end position="350"/>
    </location>
</feature>
<feature type="compositionally biased region" description="Basic and acidic residues" evidence="1">
    <location>
        <begin position="238"/>
        <end position="290"/>
    </location>
</feature>
<evidence type="ECO:0000313" key="2">
    <source>
        <dbReference type="EMBL" id="PKS08988.1"/>
    </source>
</evidence>
<dbReference type="AlphaFoldDB" id="A0A2N3N967"/>
<dbReference type="VEuPathDB" id="FungiDB:jhhlp_003601"/>
<sequence length="350" mass="39098">MPTYLCHGFRWHRHSIRVYVVVQNIDDAAPEWIIAPQSSAAILESFYTLFDFLPEPDQLHLDRSAEKATTQQEGRKRSSSKKNKGLTPVPTLEFSLPSSSVPNEEDAVLINEWSAVKLLEEYDPTNLEEVSRPYAFVADHVVRVDLNVSVAEEIARYEERMAKKSGEDKPMLGTVSDEFVKTTKKGGGSSGGGSLSGKMAGWLEKLRDQLQMNEDIRWYVVVCGDDERAVPEDLAEPEPPRMRGVLDERGGLAETPQRERNSERETPREGGPKDRERDREPETPPVKREWNAAMALHPGPSRSHQGASTGGSQERELPAQSPRRVSGSSEKPAKQGGLRRLFGKKQDDLG</sequence>
<dbReference type="InParanoid" id="A0A2N3N967"/>
<dbReference type="EMBL" id="NLAX01000010">
    <property type="protein sequence ID" value="PKS08988.1"/>
    <property type="molecule type" value="Genomic_DNA"/>
</dbReference>
<dbReference type="OrthoDB" id="371463at2759"/>